<gene>
    <name evidence="1" type="ORF">BCU17_21935</name>
</gene>
<proteinExistence type="predicted"/>
<reference evidence="2" key="1">
    <citation type="submission" date="2016-07" db="EMBL/GenBank/DDBJ databases">
        <title>Nontailed viruses are major unrecognized killers of bacteria in the ocean.</title>
        <authorList>
            <person name="Kauffman K."/>
            <person name="Hussain F."/>
            <person name="Yang J."/>
            <person name="Arevalo P."/>
            <person name="Brown J."/>
            <person name="Cutler M."/>
            <person name="Kelly L."/>
            <person name="Polz M.F."/>
        </authorList>
    </citation>
    <scope>NUCLEOTIDE SEQUENCE [LARGE SCALE GENOMIC DNA]</scope>
    <source>
        <strain evidence="2">10N.261.55.E11</strain>
    </source>
</reference>
<sequence length="80" mass="9215">MNNEMNNIKQPPTTSRLMRLKEVIQITGISRSSLYKYLNEGKFPPPVSLGARSVAWVDHEIQAWITTKMKQRNNKAIQCL</sequence>
<dbReference type="PANTHER" id="PTHR36154:SF1">
    <property type="entry name" value="DNA-BINDING TRANSCRIPTIONAL ACTIVATOR ALPA"/>
    <property type="match status" value="1"/>
</dbReference>
<dbReference type="Pfam" id="PF05930">
    <property type="entry name" value="Phage_AlpA"/>
    <property type="match status" value="1"/>
</dbReference>
<dbReference type="Proteomes" id="UP000235330">
    <property type="component" value="Unassembled WGS sequence"/>
</dbReference>
<dbReference type="EMBL" id="MCWU01000036">
    <property type="protein sequence ID" value="PMJ63791.1"/>
    <property type="molecule type" value="Genomic_DNA"/>
</dbReference>
<name>A0A2N7F9E4_VIBSP</name>
<dbReference type="RefSeq" id="WP_016796424.1">
    <property type="nucleotide sequence ID" value="NZ_CAWNSM010000036.1"/>
</dbReference>
<dbReference type="InterPro" id="IPR009061">
    <property type="entry name" value="DNA-bd_dom_put_sf"/>
</dbReference>
<dbReference type="PANTHER" id="PTHR36154">
    <property type="entry name" value="DNA-BINDING TRANSCRIPTIONAL ACTIVATOR ALPA"/>
    <property type="match status" value="1"/>
</dbReference>
<evidence type="ECO:0000313" key="2">
    <source>
        <dbReference type="Proteomes" id="UP000235330"/>
    </source>
</evidence>
<dbReference type="InterPro" id="IPR010260">
    <property type="entry name" value="AlpA"/>
</dbReference>
<dbReference type="Gene3D" id="1.10.238.160">
    <property type="match status" value="1"/>
</dbReference>
<organism evidence="1 2">
    <name type="scientific">Vibrio splendidus</name>
    <dbReference type="NCBI Taxonomy" id="29497"/>
    <lineage>
        <taxon>Bacteria</taxon>
        <taxon>Pseudomonadati</taxon>
        <taxon>Pseudomonadota</taxon>
        <taxon>Gammaproteobacteria</taxon>
        <taxon>Vibrionales</taxon>
        <taxon>Vibrionaceae</taxon>
        <taxon>Vibrio</taxon>
    </lineage>
</organism>
<accession>A0A2N7F9E4</accession>
<comment type="caution">
    <text evidence="1">The sequence shown here is derived from an EMBL/GenBank/DDBJ whole genome shotgun (WGS) entry which is preliminary data.</text>
</comment>
<dbReference type="AlphaFoldDB" id="A0A2N7F9E4"/>
<evidence type="ECO:0000313" key="1">
    <source>
        <dbReference type="EMBL" id="PMJ63791.1"/>
    </source>
</evidence>
<dbReference type="SUPFAM" id="SSF46955">
    <property type="entry name" value="Putative DNA-binding domain"/>
    <property type="match status" value="1"/>
</dbReference>
<protein>
    <submittedName>
        <fullName evidence="1">Transcriptional regulator</fullName>
    </submittedName>
</protein>
<dbReference type="InterPro" id="IPR052931">
    <property type="entry name" value="Prophage_regulatory_activator"/>
</dbReference>